<dbReference type="Gene3D" id="3.90.1750.10">
    <property type="entry name" value="Hect, E3 ligase catalytic domains"/>
    <property type="match status" value="1"/>
</dbReference>
<name>A0A9D3PQ61_MEGAT</name>
<comment type="caution">
    <text evidence="6">Lacks conserved residue(s) required for the propagation of feature annotation.</text>
</comment>
<dbReference type="AlphaFoldDB" id="A0A9D3PQ61"/>
<comment type="caution">
    <text evidence="10">The sequence shown here is derived from an EMBL/GenBank/DDBJ whole genome shotgun (WGS) entry which is preliminary data.</text>
</comment>
<evidence type="ECO:0000256" key="6">
    <source>
        <dbReference type="PROSITE-ProRule" id="PRU00104"/>
    </source>
</evidence>
<proteinExistence type="predicted"/>
<dbReference type="SUPFAM" id="SSF56204">
    <property type="entry name" value="Hect, E3 ligase catalytic domain"/>
    <property type="match status" value="1"/>
</dbReference>
<dbReference type="SUPFAM" id="SSF57903">
    <property type="entry name" value="FYVE/PHD zinc finger"/>
    <property type="match status" value="1"/>
</dbReference>
<dbReference type="EMBL" id="JAFDVH010000013">
    <property type="protein sequence ID" value="KAG7465615.1"/>
    <property type="molecule type" value="Genomic_DNA"/>
</dbReference>
<dbReference type="Proteomes" id="UP001046870">
    <property type="component" value="Chromosome 13"/>
</dbReference>
<dbReference type="InterPro" id="IPR001841">
    <property type="entry name" value="Znf_RING"/>
</dbReference>
<evidence type="ECO:0000256" key="2">
    <source>
        <dbReference type="ARBA" id="ARBA00022723"/>
    </source>
</evidence>
<keyword evidence="5" id="KW-0862">Zinc</keyword>
<dbReference type="GO" id="GO:0008270">
    <property type="term" value="F:zinc ion binding"/>
    <property type="evidence" value="ECO:0007669"/>
    <property type="project" value="UniProtKB-KW"/>
</dbReference>
<evidence type="ECO:0000313" key="10">
    <source>
        <dbReference type="EMBL" id="KAG7465615.1"/>
    </source>
</evidence>
<organism evidence="10 11">
    <name type="scientific">Megalops atlanticus</name>
    <name type="common">Tarpon</name>
    <name type="synonym">Clupea gigantea</name>
    <dbReference type="NCBI Taxonomy" id="7932"/>
    <lineage>
        <taxon>Eukaryota</taxon>
        <taxon>Metazoa</taxon>
        <taxon>Chordata</taxon>
        <taxon>Craniata</taxon>
        <taxon>Vertebrata</taxon>
        <taxon>Euteleostomi</taxon>
        <taxon>Actinopterygii</taxon>
        <taxon>Neopterygii</taxon>
        <taxon>Teleostei</taxon>
        <taxon>Elopiformes</taxon>
        <taxon>Megalopidae</taxon>
        <taxon>Megalops</taxon>
    </lineage>
</organism>
<keyword evidence="4 6" id="KW-0833">Ubl conjugation pathway</keyword>
<feature type="domain" description="HECT" evidence="9">
    <location>
        <begin position="619"/>
        <end position="690"/>
    </location>
</feature>
<dbReference type="GO" id="GO:0005634">
    <property type="term" value="C:nucleus"/>
    <property type="evidence" value="ECO:0007669"/>
    <property type="project" value="TreeGrafter"/>
</dbReference>
<dbReference type="Gene3D" id="3.30.40.10">
    <property type="entry name" value="Zinc/RING finger domain, C3HC4 (zinc finger)"/>
    <property type="match status" value="2"/>
</dbReference>
<dbReference type="InterPro" id="IPR019786">
    <property type="entry name" value="Zinc_finger_PHD-type_CS"/>
</dbReference>
<dbReference type="PANTHER" id="PTHR12420">
    <property type="entry name" value="PHD FINGER PROTEIN"/>
    <property type="match status" value="1"/>
</dbReference>
<accession>A0A9D3PQ61</accession>
<dbReference type="InterPro" id="IPR013083">
    <property type="entry name" value="Znf_RING/FYVE/PHD"/>
</dbReference>
<dbReference type="InterPro" id="IPR051188">
    <property type="entry name" value="PHD-type_Zinc_Finger"/>
</dbReference>
<dbReference type="Pfam" id="PF26054">
    <property type="entry name" value="PHD_G2E3"/>
    <property type="match status" value="1"/>
</dbReference>
<evidence type="ECO:0000256" key="1">
    <source>
        <dbReference type="ARBA" id="ARBA00022679"/>
    </source>
</evidence>
<dbReference type="PROSITE" id="PS50089">
    <property type="entry name" value="ZF_RING_2"/>
    <property type="match status" value="1"/>
</dbReference>
<keyword evidence="2" id="KW-0479">Metal-binding</keyword>
<evidence type="ECO:0008006" key="12">
    <source>
        <dbReference type="Google" id="ProtNLM"/>
    </source>
</evidence>
<feature type="domain" description="RING-type" evidence="8">
    <location>
        <begin position="145"/>
        <end position="194"/>
    </location>
</feature>
<dbReference type="PANTHER" id="PTHR12420:SF42">
    <property type="entry name" value="G2_M PHASE-SPECIFIC E3 UBIQUITIN-PROTEIN LIGASE"/>
    <property type="match status" value="1"/>
</dbReference>
<keyword evidence="3 7" id="KW-0863">Zinc-finger</keyword>
<gene>
    <name evidence="10" type="ORF">MATL_G00155430</name>
</gene>
<protein>
    <recommendedName>
        <fullName evidence="12">G2/M phase-specific E3 ubiquitin-protein ligase</fullName>
    </recommendedName>
</protein>
<dbReference type="GO" id="GO:0004842">
    <property type="term" value="F:ubiquitin-protein transferase activity"/>
    <property type="evidence" value="ECO:0007669"/>
    <property type="project" value="InterPro"/>
</dbReference>
<dbReference type="InterPro" id="IPR000569">
    <property type="entry name" value="HECT_dom"/>
</dbReference>
<dbReference type="PROSITE" id="PS01359">
    <property type="entry name" value="ZF_PHD_1"/>
    <property type="match status" value="2"/>
</dbReference>
<dbReference type="OrthoDB" id="512616at2759"/>
<sequence>MKRMRGSGDENSDLDCCALCNLSENSPDKYGEKVTLKQHNLTVHYFCLLMSSGVYQRGEEDEGVYGFLVEDIKQEIRRSSRLVRPERQDEIQLRTVPEMPPSPRRTGGRGEFIFQFTGLFPSFCREHHPTQTLALSPRISLPGSCSVCLDPLEPVLSYSVLKCPCCHSSWFHRDCIQRQAHSAAMFFFRCTICNNKDLFQQEMLRLGIHIPERDASWELEENAYRELLQVYQRCDALKCHCSGGRNYSSQEGRWEIVRCMFCGSRGTHRKCSSLRFNSSWTCEDCRHAVSGDGPLQKHRQASRSCTLRRSGQPWKRCSVQGSSPGEILRRLARQISPVQSVAVVVKRGGALEAALEVLRRPDFTPRHALAVRFSGNNAQQEGVARGNLRRFLGLLLKELQSSALFEGAEDCKNLALDPRAVQDDLYFDAGCLLALSLVHGGPPVGFFSRALYQCLFGFPQDCPLTLQDMGDTLLAAKVKAIQDAESVDELKEAVLSASDYLEVAGCLRPVSSLSERDTLVDDIVNFHLITRMHLPLQRFRDGLKTLGVFDEIQTHPEVFRPVFCCPPCRLSAGGMPDLFTVRFSDIEERKAKEMAVLGFWRQYLHECEDGRCATSLEEVLIFATSMEVEPVMGFNPAPSISFVHPEDSMSMFPGSQPNLNHLVLPVLPSYELFKRHMEYTVCQLTVMQAL</sequence>
<evidence type="ECO:0000256" key="5">
    <source>
        <dbReference type="ARBA" id="ARBA00022833"/>
    </source>
</evidence>
<keyword evidence="1" id="KW-0808">Transferase</keyword>
<dbReference type="InterPro" id="IPR011011">
    <property type="entry name" value="Znf_FYVE_PHD"/>
</dbReference>
<evidence type="ECO:0000259" key="9">
    <source>
        <dbReference type="PROSITE" id="PS50237"/>
    </source>
</evidence>
<evidence type="ECO:0000256" key="3">
    <source>
        <dbReference type="ARBA" id="ARBA00022771"/>
    </source>
</evidence>
<dbReference type="PROSITE" id="PS50237">
    <property type="entry name" value="HECT"/>
    <property type="match status" value="1"/>
</dbReference>
<evidence type="ECO:0000256" key="4">
    <source>
        <dbReference type="ARBA" id="ARBA00022786"/>
    </source>
</evidence>
<dbReference type="InterPro" id="IPR035983">
    <property type="entry name" value="Hect_E3_ubiquitin_ligase"/>
</dbReference>
<evidence type="ECO:0000256" key="7">
    <source>
        <dbReference type="PROSITE-ProRule" id="PRU00175"/>
    </source>
</evidence>
<keyword evidence="11" id="KW-1185">Reference proteome</keyword>
<dbReference type="InterPro" id="IPR059102">
    <property type="entry name" value="PHD_PHF7/G2E3-like"/>
</dbReference>
<evidence type="ECO:0000259" key="8">
    <source>
        <dbReference type="PROSITE" id="PS50089"/>
    </source>
</evidence>
<evidence type="ECO:0000313" key="11">
    <source>
        <dbReference type="Proteomes" id="UP001046870"/>
    </source>
</evidence>
<reference evidence="10" key="1">
    <citation type="submission" date="2021-01" db="EMBL/GenBank/DDBJ databases">
        <authorList>
            <person name="Zahm M."/>
            <person name="Roques C."/>
            <person name="Cabau C."/>
            <person name="Klopp C."/>
            <person name="Donnadieu C."/>
            <person name="Jouanno E."/>
            <person name="Lampietro C."/>
            <person name="Louis A."/>
            <person name="Herpin A."/>
            <person name="Echchiki A."/>
            <person name="Berthelot C."/>
            <person name="Parey E."/>
            <person name="Roest-Crollius H."/>
            <person name="Braasch I."/>
            <person name="Postlethwait J."/>
            <person name="Bobe J."/>
            <person name="Montfort J."/>
            <person name="Bouchez O."/>
            <person name="Begum T."/>
            <person name="Mejri S."/>
            <person name="Adams A."/>
            <person name="Chen W.-J."/>
            <person name="Guiguen Y."/>
        </authorList>
    </citation>
    <scope>NUCLEOTIDE SEQUENCE</scope>
    <source>
        <strain evidence="10">YG-15Mar2019-1</strain>
        <tissue evidence="10">Brain</tissue>
    </source>
</reference>